<feature type="region of interest" description="Disordered" evidence="1">
    <location>
        <begin position="277"/>
        <end position="297"/>
    </location>
</feature>
<keyword evidence="2" id="KW-1133">Transmembrane helix</keyword>
<evidence type="ECO:0000256" key="1">
    <source>
        <dbReference type="SAM" id="MobiDB-lite"/>
    </source>
</evidence>
<dbReference type="Proteomes" id="UP001235712">
    <property type="component" value="Unassembled WGS sequence"/>
</dbReference>
<feature type="region of interest" description="Disordered" evidence="1">
    <location>
        <begin position="1"/>
        <end position="23"/>
    </location>
</feature>
<feature type="compositionally biased region" description="Low complexity" evidence="1">
    <location>
        <begin position="1"/>
        <end position="13"/>
    </location>
</feature>
<evidence type="ECO:0000313" key="4">
    <source>
        <dbReference type="EMBL" id="MDP9827526.1"/>
    </source>
</evidence>
<proteinExistence type="predicted"/>
<keyword evidence="2" id="KW-0472">Membrane</keyword>
<organism evidence="4 5">
    <name type="scientific">Kineosporia succinea</name>
    <dbReference type="NCBI Taxonomy" id="84632"/>
    <lineage>
        <taxon>Bacteria</taxon>
        <taxon>Bacillati</taxon>
        <taxon>Actinomycetota</taxon>
        <taxon>Actinomycetes</taxon>
        <taxon>Kineosporiales</taxon>
        <taxon>Kineosporiaceae</taxon>
        <taxon>Kineosporia</taxon>
    </lineage>
</organism>
<reference evidence="4 5" key="1">
    <citation type="submission" date="2023-07" db="EMBL/GenBank/DDBJ databases">
        <title>Sequencing the genomes of 1000 actinobacteria strains.</title>
        <authorList>
            <person name="Klenk H.-P."/>
        </authorList>
    </citation>
    <scope>NUCLEOTIDE SEQUENCE [LARGE SCALE GENOMIC DNA]</scope>
    <source>
        <strain evidence="4 5">DSM 44388</strain>
    </source>
</reference>
<keyword evidence="5" id="KW-1185">Reference proteome</keyword>
<dbReference type="RefSeq" id="WP_307243659.1">
    <property type="nucleotide sequence ID" value="NZ_JAUSQZ010000001.1"/>
</dbReference>
<accession>A0ABT9P4A1</accession>
<keyword evidence="2" id="KW-0812">Transmembrane</keyword>
<feature type="transmembrane region" description="Helical" evidence="2">
    <location>
        <begin position="27"/>
        <end position="47"/>
    </location>
</feature>
<comment type="caution">
    <text evidence="4">The sequence shown here is derived from an EMBL/GenBank/DDBJ whole genome shotgun (WGS) entry which is preliminary data.</text>
</comment>
<gene>
    <name evidence="4" type="ORF">J2S57_003275</name>
</gene>
<evidence type="ECO:0000256" key="2">
    <source>
        <dbReference type="SAM" id="Phobius"/>
    </source>
</evidence>
<dbReference type="Gene3D" id="2.160.20.120">
    <property type="match status" value="1"/>
</dbReference>
<evidence type="ECO:0000313" key="5">
    <source>
        <dbReference type="Proteomes" id="UP001235712"/>
    </source>
</evidence>
<protein>
    <recommendedName>
        <fullName evidence="3">DUF4097 domain-containing protein</fullName>
    </recommendedName>
</protein>
<dbReference type="Pfam" id="PF13349">
    <property type="entry name" value="DUF4097"/>
    <property type="match status" value="1"/>
</dbReference>
<sequence>MSTTTTHEPGGPTTTPPRRPSPLLGPVRIAGVVLGLGVLGLGVMTVVTQFATRVHEETFTVSDPVTTLSVDVGSGDVRVRAVAEGTPVRVEVKARSAIRDAVWNHTVDDGRLAVTADCRGGWPIDSCSVSLTITVPENVPVDLHTGSGDQEVRGLTADVKARAGSGDIDLTGLTGDILATSGSGDVRASSMRSVVNEMRTGSGDVRADFIGDAVRLVTRTGSGDVRVGFSTAPTSVSAKTGAGNVQLTVPNDGTRYDVSGTTGSGDRRIDVPTVGAKGSGNPIEADTGSGDVVVSYR</sequence>
<dbReference type="InterPro" id="IPR025164">
    <property type="entry name" value="Toastrack_DUF4097"/>
</dbReference>
<evidence type="ECO:0000259" key="3">
    <source>
        <dbReference type="Pfam" id="PF13349"/>
    </source>
</evidence>
<feature type="domain" description="DUF4097" evidence="3">
    <location>
        <begin position="66"/>
        <end position="294"/>
    </location>
</feature>
<name>A0ABT9P4A1_9ACTN</name>
<dbReference type="EMBL" id="JAUSQZ010000001">
    <property type="protein sequence ID" value="MDP9827526.1"/>
    <property type="molecule type" value="Genomic_DNA"/>
</dbReference>